<comment type="caution">
    <text evidence="1">The sequence shown here is derived from an EMBL/GenBank/DDBJ whole genome shotgun (WGS) entry which is preliminary data.</text>
</comment>
<dbReference type="EMBL" id="ACKP02000032">
    <property type="protein sequence ID" value="EEX77013.1"/>
    <property type="molecule type" value="Genomic_DNA"/>
</dbReference>
<dbReference type="AlphaFoldDB" id="C9LVX3"/>
<organism evidence="1 2">
    <name type="scientific">Selenomonas sputigena (strain ATCC 35185 / DSM 20758 / CCUG 44933 / VPI D19B-28)</name>
    <dbReference type="NCBI Taxonomy" id="546271"/>
    <lineage>
        <taxon>Bacteria</taxon>
        <taxon>Bacillati</taxon>
        <taxon>Bacillota</taxon>
        <taxon>Negativicutes</taxon>
        <taxon>Selenomonadales</taxon>
        <taxon>Selenomonadaceae</taxon>
        <taxon>Selenomonas</taxon>
    </lineage>
</organism>
<name>C9LVX3_SELS3</name>
<reference evidence="1 2" key="1">
    <citation type="submission" date="2009-09" db="EMBL/GenBank/DDBJ databases">
        <authorList>
            <person name="Weinstock G."/>
            <person name="Sodergren E."/>
            <person name="Clifton S."/>
            <person name="Fulton L."/>
            <person name="Fulton B."/>
            <person name="Courtney L."/>
            <person name="Fronick C."/>
            <person name="Harrison M."/>
            <person name="Strong C."/>
            <person name="Farmer C."/>
            <person name="Delahaunty K."/>
            <person name="Markovic C."/>
            <person name="Hall O."/>
            <person name="Minx P."/>
            <person name="Tomlinson C."/>
            <person name="Mitreva M."/>
            <person name="Nelson J."/>
            <person name="Hou S."/>
            <person name="Wollam A."/>
            <person name="Pepin K.H."/>
            <person name="Johnson M."/>
            <person name="Bhonagiri V."/>
            <person name="Nash W.E."/>
            <person name="Warren W."/>
            <person name="Chinwalla A."/>
            <person name="Mardis E.R."/>
            <person name="Wilson R.K."/>
        </authorList>
    </citation>
    <scope>NUCLEOTIDE SEQUENCE [LARGE SCALE GENOMIC DNA]</scope>
    <source>
        <strain evidence="2">ATCC 35185 / DSM 20758 / VPI D19B-28</strain>
    </source>
</reference>
<protein>
    <submittedName>
        <fullName evidence="1">Uncharacterized protein</fullName>
    </submittedName>
</protein>
<accession>C9LVX3</accession>
<evidence type="ECO:0000313" key="1">
    <source>
        <dbReference type="EMBL" id="EEX77013.1"/>
    </source>
</evidence>
<sequence>MVFLRYASLQLRVASSAHMSALPGRRFAAPRLAQKSLRFFSTSDCRTVVAEKITFQVCREPNWLFLSLDTILSNRIKKLSIAFTNVVHNRCFIKIPLDGHLA</sequence>
<evidence type="ECO:0000313" key="2">
    <source>
        <dbReference type="Proteomes" id="UP000003505"/>
    </source>
</evidence>
<gene>
    <name evidence="1" type="ORF">SELSPUOL_01618</name>
</gene>
<dbReference type="Proteomes" id="UP000003505">
    <property type="component" value="Unassembled WGS sequence"/>
</dbReference>
<proteinExistence type="predicted"/>